<sequence>MRREKMAEPEIIFQILNSEVVVFGIIMGVVALLSKVIVPKVLPVLKKILDKRQRKDGDMPESLGTLKVFIRSGDLIKETRGRILKDGSIAADGKTWVIERIRPYLLTKGRNSRPAVILDADKQVEYRFKDAVESNSTDKQQDIAGQATNPHLLKQFSDSIVIQKLAAAKPDKTMMFMMFMMGMFALMMLQQFIPKGAP</sequence>
<dbReference type="STRING" id="926571.NVIE_001100"/>
<feature type="transmembrane region" description="Helical" evidence="1">
    <location>
        <begin position="20"/>
        <end position="45"/>
    </location>
</feature>
<dbReference type="HOGENOM" id="CLU_1465031_0_0_2"/>
<dbReference type="KEGG" id="nvn:NVIE_001100"/>
<keyword evidence="3" id="KW-1185">Reference proteome</keyword>
<feature type="transmembrane region" description="Helical" evidence="1">
    <location>
        <begin position="174"/>
        <end position="193"/>
    </location>
</feature>
<proteinExistence type="predicted"/>
<organism evidence="2 3">
    <name type="scientific">Nitrososphaera viennensis EN76</name>
    <dbReference type="NCBI Taxonomy" id="926571"/>
    <lineage>
        <taxon>Archaea</taxon>
        <taxon>Nitrososphaerota</taxon>
        <taxon>Nitrososphaeria</taxon>
        <taxon>Nitrososphaerales</taxon>
        <taxon>Nitrososphaeraceae</taxon>
        <taxon>Nitrososphaera</taxon>
    </lineage>
</organism>
<protein>
    <submittedName>
        <fullName evidence="2">Uncharacterized protein</fullName>
    </submittedName>
</protein>
<reference evidence="2 3" key="1">
    <citation type="journal article" date="2014" name="Int. J. Syst. Evol. Microbiol.">
        <title>Nitrososphaera viennensis gen. nov., sp. nov., an aerobic and mesophilic, ammonia-oxidizing archaeon from soil and a member of the archaeal phylum Thaumarchaeota.</title>
        <authorList>
            <person name="Stieglmeier M."/>
            <person name="Klingl A."/>
            <person name="Alves R.J."/>
            <person name="Rittmann S.K."/>
            <person name="Melcher M."/>
            <person name="Leisch N."/>
            <person name="Schleper C."/>
        </authorList>
    </citation>
    <scope>NUCLEOTIDE SEQUENCE [LARGE SCALE GENOMIC DNA]</scope>
    <source>
        <strain evidence="2">EN76</strain>
    </source>
</reference>
<keyword evidence="1" id="KW-1133">Transmembrane helix</keyword>
<name>A0A060HM87_9ARCH</name>
<dbReference type="Proteomes" id="UP000027093">
    <property type="component" value="Chromosome"/>
</dbReference>
<dbReference type="AlphaFoldDB" id="A0A060HM87"/>
<evidence type="ECO:0000313" key="3">
    <source>
        <dbReference type="Proteomes" id="UP000027093"/>
    </source>
</evidence>
<dbReference type="EMBL" id="CP007536">
    <property type="protein sequence ID" value="AIC14292.1"/>
    <property type="molecule type" value="Genomic_DNA"/>
</dbReference>
<keyword evidence="1" id="KW-0472">Membrane</keyword>
<accession>A0A060HM87</accession>
<keyword evidence="1" id="KW-0812">Transmembrane</keyword>
<evidence type="ECO:0000313" key="2">
    <source>
        <dbReference type="EMBL" id="AIC14292.1"/>
    </source>
</evidence>
<evidence type="ECO:0000256" key="1">
    <source>
        <dbReference type="SAM" id="Phobius"/>
    </source>
</evidence>
<gene>
    <name evidence="2" type="ORF">NVIE_001100</name>
</gene>